<feature type="compositionally biased region" description="Basic and acidic residues" evidence="1">
    <location>
        <begin position="65"/>
        <end position="75"/>
    </location>
</feature>
<gene>
    <name evidence="2" type="ORF">V6N11_026323</name>
</gene>
<proteinExistence type="predicted"/>
<feature type="compositionally biased region" description="Basic and acidic residues" evidence="1">
    <location>
        <begin position="170"/>
        <end position="197"/>
    </location>
</feature>
<sequence>MLGSIASNYLVLLPNRPFLTLSWNLPQISAAEVDRICKSNKSVAGKLEAVIEPSNTSGETSAVSDTEHESKRLAKAEANAGQSTSAGETNSLNKINNDENMQNLTGQEGVMDVSESGEDDLKVTESIKNVDSITKGISIDHSIPDKVSKLTESEVKAAKMIKYDTGIDPSKSEKDNAKSDDSETMERTDSPRKVSKEGKIVTSINDLAVIDKEGEKLTTDKGETQFSIRQNGIRGPEELNELEADVKRSEAIENYYTSIVETAKERENSAVEDDSICKANESVADNVTNKEIKNNVLEREGALQILAGETNNLNNIENGLEIQNMTRQEDIKDASKSGEGNLKAIDIIPDVDNITHGTSKPTESEVKATATE</sequence>
<dbReference type="EMBL" id="JBBPBN010000011">
    <property type="protein sequence ID" value="KAK9029202.1"/>
    <property type="molecule type" value="Genomic_DNA"/>
</dbReference>
<reference evidence="2 3" key="1">
    <citation type="journal article" date="2024" name="G3 (Bethesda)">
        <title>Genome assembly of Hibiscus sabdariffa L. provides insights into metabolisms of medicinal natural products.</title>
        <authorList>
            <person name="Kim T."/>
        </authorList>
    </citation>
    <scope>NUCLEOTIDE SEQUENCE [LARGE SCALE GENOMIC DNA]</scope>
    <source>
        <strain evidence="2">TK-2024</strain>
        <tissue evidence="2">Old leaves</tissue>
    </source>
</reference>
<feature type="compositionally biased region" description="Polar residues" evidence="1">
    <location>
        <begin position="80"/>
        <end position="99"/>
    </location>
</feature>
<name>A0ABR2SVF3_9ROSI</name>
<evidence type="ECO:0000256" key="1">
    <source>
        <dbReference type="SAM" id="MobiDB-lite"/>
    </source>
</evidence>
<dbReference type="Proteomes" id="UP001396334">
    <property type="component" value="Unassembled WGS sequence"/>
</dbReference>
<feature type="region of interest" description="Disordered" evidence="1">
    <location>
        <begin position="166"/>
        <end position="197"/>
    </location>
</feature>
<feature type="region of interest" description="Disordered" evidence="1">
    <location>
        <begin position="352"/>
        <end position="372"/>
    </location>
</feature>
<comment type="caution">
    <text evidence="2">The sequence shown here is derived from an EMBL/GenBank/DDBJ whole genome shotgun (WGS) entry which is preliminary data.</text>
</comment>
<keyword evidence="3" id="KW-1185">Reference proteome</keyword>
<feature type="compositionally biased region" description="Polar residues" evidence="1">
    <location>
        <begin position="53"/>
        <end position="64"/>
    </location>
</feature>
<evidence type="ECO:0000313" key="3">
    <source>
        <dbReference type="Proteomes" id="UP001396334"/>
    </source>
</evidence>
<feature type="region of interest" description="Disordered" evidence="1">
    <location>
        <begin position="53"/>
        <end position="99"/>
    </location>
</feature>
<accession>A0ABR2SVF3</accession>
<protein>
    <submittedName>
        <fullName evidence="2">Uncharacterized protein</fullName>
    </submittedName>
</protein>
<evidence type="ECO:0000313" key="2">
    <source>
        <dbReference type="EMBL" id="KAK9029202.1"/>
    </source>
</evidence>
<organism evidence="2 3">
    <name type="scientific">Hibiscus sabdariffa</name>
    <name type="common">roselle</name>
    <dbReference type="NCBI Taxonomy" id="183260"/>
    <lineage>
        <taxon>Eukaryota</taxon>
        <taxon>Viridiplantae</taxon>
        <taxon>Streptophyta</taxon>
        <taxon>Embryophyta</taxon>
        <taxon>Tracheophyta</taxon>
        <taxon>Spermatophyta</taxon>
        <taxon>Magnoliopsida</taxon>
        <taxon>eudicotyledons</taxon>
        <taxon>Gunneridae</taxon>
        <taxon>Pentapetalae</taxon>
        <taxon>rosids</taxon>
        <taxon>malvids</taxon>
        <taxon>Malvales</taxon>
        <taxon>Malvaceae</taxon>
        <taxon>Malvoideae</taxon>
        <taxon>Hibiscus</taxon>
    </lineage>
</organism>